<reference evidence="5 6" key="1">
    <citation type="submission" date="2019-07" db="EMBL/GenBank/DDBJ databases">
        <title>Criibacterium bergeronii gen. nov., sp. nov. isolated from human clinical samples.</title>
        <authorList>
            <person name="Maheux A.F."/>
            <person name="Boudreau D.K."/>
            <person name="Berube E."/>
            <person name="Brodeur S."/>
            <person name="Bernard K.A."/>
            <person name="Abed J.Y."/>
            <person name="Ducrey E."/>
            <person name="Guay E.F."/>
            <person name="Raymond F."/>
            <person name="Corbeil J."/>
            <person name="Domingo M.-C."/>
            <person name="Roy P.H."/>
            <person name="Boissinot M."/>
            <person name="Tocheva E.I."/>
            <person name="Omar R.F."/>
        </authorList>
    </citation>
    <scope>NUCLEOTIDE SEQUENCE [LARGE SCALE GENOMIC DNA]</scope>
    <source>
        <strain evidence="5 6">CCRI-24246</strain>
    </source>
</reference>
<dbReference type="InterPro" id="IPR036388">
    <property type="entry name" value="WH-like_DNA-bd_sf"/>
</dbReference>
<dbReference type="GO" id="GO:0003677">
    <property type="term" value="F:DNA binding"/>
    <property type="evidence" value="ECO:0007669"/>
    <property type="project" value="UniProtKB-KW"/>
</dbReference>
<proteinExistence type="predicted"/>
<sequence>MQKIDIAYDSIKQKIIYGELEPYEDVPEEKLQKELKISRTPIREALTLIKNIFNTNLLRNYDTPPVKLIWKISI</sequence>
<comment type="caution">
    <text evidence="5">The sequence shown here is derived from an EMBL/GenBank/DDBJ whole genome shotgun (WGS) entry which is preliminary data.</text>
</comment>
<dbReference type="OrthoDB" id="9781630at2"/>
<name>A0A552VDH4_9FIRM</name>
<keyword evidence="1" id="KW-0805">Transcription regulation</keyword>
<dbReference type="InterPro" id="IPR000524">
    <property type="entry name" value="Tscrpt_reg_HTH_GntR"/>
</dbReference>
<dbReference type="GO" id="GO:0003700">
    <property type="term" value="F:DNA-binding transcription factor activity"/>
    <property type="evidence" value="ECO:0007669"/>
    <property type="project" value="InterPro"/>
</dbReference>
<gene>
    <name evidence="5" type="ORF">FL857_00055</name>
</gene>
<evidence type="ECO:0000256" key="3">
    <source>
        <dbReference type="ARBA" id="ARBA00023163"/>
    </source>
</evidence>
<evidence type="ECO:0000313" key="6">
    <source>
        <dbReference type="Proteomes" id="UP000319424"/>
    </source>
</evidence>
<evidence type="ECO:0000259" key="4">
    <source>
        <dbReference type="Pfam" id="PF00392"/>
    </source>
</evidence>
<evidence type="ECO:0000313" key="5">
    <source>
        <dbReference type="EMBL" id="TRW28512.1"/>
    </source>
</evidence>
<dbReference type="SUPFAM" id="SSF46785">
    <property type="entry name" value="Winged helix' DNA-binding domain"/>
    <property type="match status" value="1"/>
</dbReference>
<dbReference type="Proteomes" id="UP000319424">
    <property type="component" value="Unassembled WGS sequence"/>
</dbReference>
<dbReference type="Pfam" id="PF00392">
    <property type="entry name" value="GntR"/>
    <property type="match status" value="1"/>
</dbReference>
<keyword evidence="3" id="KW-0804">Transcription</keyword>
<dbReference type="AlphaFoldDB" id="A0A552VDH4"/>
<protein>
    <submittedName>
        <fullName evidence="5">GntR family transcriptional regulator</fullName>
    </submittedName>
</protein>
<dbReference type="InterPro" id="IPR036390">
    <property type="entry name" value="WH_DNA-bd_sf"/>
</dbReference>
<dbReference type="Gene3D" id="1.10.10.10">
    <property type="entry name" value="Winged helix-like DNA-binding domain superfamily/Winged helix DNA-binding domain"/>
    <property type="match status" value="1"/>
</dbReference>
<organism evidence="5 6">
    <name type="scientific">Criibacterium bergeronii</name>
    <dbReference type="NCBI Taxonomy" id="1871336"/>
    <lineage>
        <taxon>Bacteria</taxon>
        <taxon>Bacillati</taxon>
        <taxon>Bacillota</taxon>
        <taxon>Clostridia</taxon>
        <taxon>Peptostreptococcales</taxon>
        <taxon>Filifactoraceae</taxon>
        <taxon>Criibacterium</taxon>
    </lineage>
</organism>
<dbReference type="RefSeq" id="WP_144015253.1">
    <property type="nucleotide sequence ID" value="NZ_VJXW01000001.1"/>
</dbReference>
<evidence type="ECO:0000256" key="2">
    <source>
        <dbReference type="ARBA" id="ARBA00023125"/>
    </source>
</evidence>
<feature type="domain" description="HTH gntR-type" evidence="4">
    <location>
        <begin position="7"/>
        <end position="47"/>
    </location>
</feature>
<dbReference type="EMBL" id="VJXW01000001">
    <property type="protein sequence ID" value="TRW28512.1"/>
    <property type="molecule type" value="Genomic_DNA"/>
</dbReference>
<evidence type="ECO:0000256" key="1">
    <source>
        <dbReference type="ARBA" id="ARBA00023015"/>
    </source>
</evidence>
<accession>A0A552VDH4</accession>
<keyword evidence="2" id="KW-0238">DNA-binding</keyword>